<proteinExistence type="inferred from homology"/>
<reference evidence="7" key="1">
    <citation type="journal article" date="2014" name="Genome Announc.">
        <title>Draft genome sequence of the formaldehyde-resistant fungus Byssochlamys spectabilis No. 5 (anamorph Paecilomyces variotii No. 5) (NBRC109023).</title>
        <authorList>
            <person name="Oka T."/>
            <person name="Ekino K."/>
            <person name="Fukuda K."/>
            <person name="Nomura Y."/>
        </authorList>
    </citation>
    <scope>NUCLEOTIDE SEQUENCE [LARGE SCALE GENOMIC DNA]</scope>
    <source>
        <strain evidence="7">No. 5 / NBRC 109023</strain>
    </source>
</reference>
<comment type="caution">
    <text evidence="6">The sequence shown here is derived from an EMBL/GenBank/DDBJ whole genome shotgun (WGS) entry which is preliminary data.</text>
</comment>
<evidence type="ECO:0000256" key="4">
    <source>
        <dbReference type="SAM" id="MobiDB-lite"/>
    </source>
</evidence>
<evidence type="ECO:0000256" key="3">
    <source>
        <dbReference type="ARBA" id="ARBA00035112"/>
    </source>
</evidence>
<dbReference type="OrthoDB" id="3687641at2759"/>
<keyword evidence="2" id="KW-0560">Oxidoreductase</keyword>
<evidence type="ECO:0000313" key="6">
    <source>
        <dbReference type="EMBL" id="GAD92629.1"/>
    </source>
</evidence>
<comment type="pathway">
    <text evidence="1">Mycotoxin biosynthesis.</text>
</comment>
<feature type="compositionally biased region" description="Basic and acidic residues" evidence="4">
    <location>
        <begin position="1"/>
        <end position="20"/>
    </location>
</feature>
<feature type="region of interest" description="Disordered" evidence="4">
    <location>
        <begin position="1"/>
        <end position="38"/>
    </location>
</feature>
<evidence type="ECO:0000313" key="7">
    <source>
        <dbReference type="Proteomes" id="UP000018001"/>
    </source>
</evidence>
<dbReference type="Pfam" id="PF11807">
    <property type="entry name" value="UstYa"/>
    <property type="match status" value="1"/>
</dbReference>
<gene>
    <name evidence="6" type="ORF">PVAR5_1222</name>
</gene>
<name>V5F978_BYSSN</name>
<feature type="transmembrane region" description="Helical" evidence="5">
    <location>
        <begin position="46"/>
        <end position="64"/>
    </location>
</feature>
<dbReference type="AlphaFoldDB" id="V5F978"/>
<protein>
    <submittedName>
        <fullName evidence="6">Uncharacterized protein</fullName>
    </submittedName>
</protein>
<comment type="similarity">
    <text evidence="3">Belongs to the ustYa family.</text>
</comment>
<dbReference type="PANTHER" id="PTHR33365">
    <property type="entry name" value="YALI0B05434P"/>
    <property type="match status" value="1"/>
</dbReference>
<dbReference type="InterPro" id="IPR021765">
    <property type="entry name" value="UstYa-like"/>
</dbReference>
<keyword evidence="7" id="KW-1185">Reference proteome</keyword>
<evidence type="ECO:0000256" key="2">
    <source>
        <dbReference type="ARBA" id="ARBA00023002"/>
    </source>
</evidence>
<dbReference type="PANTHER" id="PTHR33365:SF11">
    <property type="entry name" value="TAT PATHWAY SIGNAL SEQUENCE"/>
    <property type="match status" value="1"/>
</dbReference>
<dbReference type="eggNOG" id="ENOG502STJM">
    <property type="taxonomic scope" value="Eukaryota"/>
</dbReference>
<dbReference type="EMBL" id="BAUL01000032">
    <property type="protein sequence ID" value="GAD92629.1"/>
    <property type="molecule type" value="Genomic_DNA"/>
</dbReference>
<evidence type="ECO:0000256" key="1">
    <source>
        <dbReference type="ARBA" id="ARBA00004685"/>
    </source>
</evidence>
<organism evidence="6 7">
    <name type="scientific">Byssochlamys spectabilis (strain No. 5 / NBRC 109023)</name>
    <name type="common">Paecilomyces variotii</name>
    <dbReference type="NCBI Taxonomy" id="1356009"/>
    <lineage>
        <taxon>Eukaryota</taxon>
        <taxon>Fungi</taxon>
        <taxon>Dikarya</taxon>
        <taxon>Ascomycota</taxon>
        <taxon>Pezizomycotina</taxon>
        <taxon>Eurotiomycetes</taxon>
        <taxon>Eurotiomycetidae</taxon>
        <taxon>Eurotiales</taxon>
        <taxon>Thermoascaceae</taxon>
        <taxon>Paecilomyces</taxon>
    </lineage>
</organism>
<evidence type="ECO:0000256" key="5">
    <source>
        <dbReference type="SAM" id="Phobius"/>
    </source>
</evidence>
<dbReference type="Proteomes" id="UP000018001">
    <property type="component" value="Unassembled WGS sequence"/>
</dbReference>
<dbReference type="GO" id="GO:0016491">
    <property type="term" value="F:oxidoreductase activity"/>
    <property type="evidence" value="ECO:0007669"/>
    <property type="project" value="UniProtKB-KW"/>
</dbReference>
<accession>V5F978</accession>
<dbReference type="HOGENOM" id="CLU_042941_4_2_1"/>
<keyword evidence="5" id="KW-0472">Membrane</keyword>
<keyword evidence="5" id="KW-0812">Transmembrane</keyword>
<dbReference type="InParanoid" id="V5F978"/>
<dbReference type="GO" id="GO:0043386">
    <property type="term" value="P:mycotoxin biosynthetic process"/>
    <property type="evidence" value="ECO:0007669"/>
    <property type="project" value="InterPro"/>
</dbReference>
<keyword evidence="5" id="KW-1133">Transmembrane helix</keyword>
<sequence length="268" mass="30149">MFSKHDRPPKYEPLDSRSSDTLEDGPPTYPLQESSDRKAPLRRSTMGWMIFAAILGFVAGLMSIRVHAMIRNCHAFSHIAPRIPLQNMPREFTYPTPFSEEPPRGEGAGQISEPIWDSLVPSKSYWPKTAKTSMIQSLTCGNCNSDGLGYFKDESLASQVSIPTVFHQLHCLYVIRRAYYSQADDAQPFDLAKNRAVHLSHCFDYLQQSLTCSADTTIEPAEGKMNAHLGSGVVRQCRNFEQLKDFVADRRAFNASGFLAPEYVYNVD</sequence>